<reference evidence="3" key="1">
    <citation type="submission" date="2017-08" db="EMBL/GenBank/DDBJ databases">
        <authorList>
            <person name="Polle J.E."/>
            <person name="Barry K."/>
            <person name="Cushman J."/>
            <person name="Schmutz J."/>
            <person name="Tran D."/>
            <person name="Hathwaick L.T."/>
            <person name="Yim W.C."/>
            <person name="Jenkins J."/>
            <person name="Mckie-Krisberg Z.M."/>
            <person name="Prochnik S."/>
            <person name="Lindquist E."/>
            <person name="Dockter R.B."/>
            <person name="Adam C."/>
            <person name="Molina H."/>
            <person name="Bunkerborg J."/>
            <person name="Jin E."/>
            <person name="Buchheim M."/>
            <person name="Magnuson J."/>
        </authorList>
    </citation>
    <scope>NUCLEOTIDE SEQUENCE</scope>
    <source>
        <strain evidence="3">CCAP 19/18</strain>
    </source>
</reference>
<dbReference type="InterPro" id="IPR035647">
    <property type="entry name" value="EFG_III/V"/>
</dbReference>
<dbReference type="InterPro" id="IPR047043">
    <property type="entry name" value="BipA_III"/>
</dbReference>
<dbReference type="InterPro" id="IPR035651">
    <property type="entry name" value="BipA_V"/>
</dbReference>
<dbReference type="PROSITE" id="PS00301">
    <property type="entry name" value="G_TR_1"/>
    <property type="match status" value="1"/>
</dbReference>
<dbReference type="CDD" id="cd03710">
    <property type="entry name" value="BipA_TypA_C"/>
    <property type="match status" value="1"/>
</dbReference>
<dbReference type="SUPFAM" id="SSF52540">
    <property type="entry name" value="P-loop containing nucleoside triphosphate hydrolases"/>
    <property type="match status" value="1"/>
</dbReference>
<dbReference type="Pfam" id="PF21018">
    <property type="entry name" value="BipA_C"/>
    <property type="match status" value="1"/>
</dbReference>
<organism evidence="3 4">
    <name type="scientific">Dunaliella salina</name>
    <name type="common">Green alga</name>
    <name type="synonym">Protococcus salinus</name>
    <dbReference type="NCBI Taxonomy" id="3046"/>
    <lineage>
        <taxon>Eukaryota</taxon>
        <taxon>Viridiplantae</taxon>
        <taxon>Chlorophyta</taxon>
        <taxon>core chlorophytes</taxon>
        <taxon>Chlorophyceae</taxon>
        <taxon>CS clade</taxon>
        <taxon>Chlamydomonadales</taxon>
        <taxon>Dunaliellaceae</taxon>
        <taxon>Dunaliella</taxon>
    </lineage>
</organism>
<name>A0ABQ7GS91_DUNSA</name>
<dbReference type="InterPro" id="IPR004161">
    <property type="entry name" value="EFTu-like_2"/>
</dbReference>
<dbReference type="Gene3D" id="3.30.70.240">
    <property type="match status" value="1"/>
</dbReference>
<dbReference type="InterPro" id="IPR027417">
    <property type="entry name" value="P-loop_NTPase"/>
</dbReference>
<dbReference type="PANTHER" id="PTHR42908:SF8">
    <property type="entry name" value="TR-TYPE G DOMAIN-CONTAINING PROTEIN"/>
    <property type="match status" value="1"/>
</dbReference>
<dbReference type="Gene3D" id="2.40.50.250">
    <property type="entry name" value="bipa protein"/>
    <property type="match status" value="1"/>
</dbReference>
<feature type="domain" description="Tr-type G" evidence="2">
    <location>
        <begin position="91"/>
        <end position="286"/>
    </location>
</feature>
<dbReference type="InterPro" id="IPR047041">
    <property type="entry name" value="BipA_GTP-bd_dom"/>
</dbReference>
<dbReference type="NCBIfam" id="TIGR00231">
    <property type="entry name" value="small_GTP"/>
    <property type="match status" value="1"/>
</dbReference>
<dbReference type="CDD" id="cd03691">
    <property type="entry name" value="BipA_TypA_II"/>
    <property type="match status" value="1"/>
</dbReference>
<protein>
    <recommendedName>
        <fullName evidence="1">Elongation factor Tu, chloroplastic</fullName>
    </recommendedName>
</protein>
<dbReference type="InterPro" id="IPR006298">
    <property type="entry name" value="BipA"/>
</dbReference>
<dbReference type="InterPro" id="IPR000640">
    <property type="entry name" value="EFG_V-like"/>
</dbReference>
<dbReference type="InterPro" id="IPR009000">
    <property type="entry name" value="Transl_B-barrel_sf"/>
</dbReference>
<dbReference type="EMBL" id="MU069616">
    <property type="protein sequence ID" value="KAF5837435.1"/>
    <property type="molecule type" value="Genomic_DNA"/>
</dbReference>
<dbReference type="PROSITE" id="PS51722">
    <property type="entry name" value="G_TR_2"/>
    <property type="match status" value="1"/>
</dbReference>
<dbReference type="HAMAP" id="MF_00849">
    <property type="entry name" value="BipA"/>
    <property type="match status" value="1"/>
</dbReference>
<dbReference type="Pfam" id="PF00679">
    <property type="entry name" value="EFG_C"/>
    <property type="match status" value="1"/>
</dbReference>
<dbReference type="InterPro" id="IPR031157">
    <property type="entry name" value="G_TR_CS"/>
</dbReference>
<dbReference type="SUPFAM" id="SSF54980">
    <property type="entry name" value="EF-G C-terminal domain-like"/>
    <property type="match status" value="2"/>
</dbReference>
<dbReference type="SMART" id="SM00838">
    <property type="entry name" value="EFG_C"/>
    <property type="match status" value="1"/>
</dbReference>
<evidence type="ECO:0000259" key="2">
    <source>
        <dbReference type="PROSITE" id="PS51722"/>
    </source>
</evidence>
<dbReference type="Gene3D" id="3.40.50.300">
    <property type="entry name" value="P-loop containing nucleotide triphosphate hydrolases"/>
    <property type="match status" value="1"/>
</dbReference>
<accession>A0ABQ7GS91</accession>
<dbReference type="CDD" id="cd01891">
    <property type="entry name" value="TypA_BipA"/>
    <property type="match status" value="1"/>
</dbReference>
<dbReference type="InterPro" id="IPR005225">
    <property type="entry name" value="Small_GTP-bd"/>
</dbReference>
<dbReference type="PANTHER" id="PTHR42908">
    <property type="entry name" value="TRANSLATION ELONGATION FACTOR-RELATED"/>
    <property type="match status" value="1"/>
</dbReference>
<dbReference type="SUPFAM" id="SSF50447">
    <property type="entry name" value="Translation proteins"/>
    <property type="match status" value="1"/>
</dbReference>
<dbReference type="PRINTS" id="PR00315">
    <property type="entry name" value="ELONGATNFCT"/>
</dbReference>
<dbReference type="InterPro" id="IPR042116">
    <property type="entry name" value="TypA/BipA_C"/>
</dbReference>
<dbReference type="CDD" id="cd16263">
    <property type="entry name" value="BipA_III"/>
    <property type="match status" value="1"/>
</dbReference>
<dbReference type="InterPro" id="IPR048876">
    <property type="entry name" value="BipA_C"/>
</dbReference>
<evidence type="ECO:0000256" key="1">
    <source>
        <dbReference type="ARBA" id="ARBA00021392"/>
    </source>
</evidence>
<keyword evidence="4" id="KW-1185">Reference proteome</keyword>
<dbReference type="Pfam" id="PF00009">
    <property type="entry name" value="GTP_EFTU"/>
    <property type="match status" value="1"/>
</dbReference>
<dbReference type="NCBIfam" id="TIGR01394">
    <property type="entry name" value="TypA_BipA"/>
    <property type="match status" value="1"/>
</dbReference>
<proteinExistence type="inferred from homology"/>
<dbReference type="Proteomes" id="UP000815325">
    <property type="component" value="Unassembled WGS sequence"/>
</dbReference>
<dbReference type="InterPro" id="IPR047042">
    <property type="entry name" value="BipA_II"/>
</dbReference>
<dbReference type="Pfam" id="PF03144">
    <property type="entry name" value="GTP_EFTU_D2"/>
    <property type="match status" value="1"/>
</dbReference>
<evidence type="ECO:0000313" key="3">
    <source>
        <dbReference type="EMBL" id="KAF5837435.1"/>
    </source>
</evidence>
<comment type="caution">
    <text evidence="3">The sequence shown here is derived from an EMBL/GenBank/DDBJ whole genome shotgun (WGS) entry which is preliminary data.</text>
</comment>
<dbReference type="InterPro" id="IPR000795">
    <property type="entry name" value="T_Tr_GTP-bd_dom"/>
</dbReference>
<dbReference type="Gene3D" id="2.40.30.10">
    <property type="entry name" value="Translation factors"/>
    <property type="match status" value="1"/>
</dbReference>
<evidence type="ECO:0000313" key="4">
    <source>
        <dbReference type="Proteomes" id="UP000815325"/>
    </source>
</evidence>
<dbReference type="Gene3D" id="3.30.70.870">
    <property type="entry name" value="Elongation Factor G (Translational Gtpase), domain 3"/>
    <property type="match status" value="1"/>
</dbReference>
<sequence length="694" mass="75793">MNMQHLNRSLRGSARTVQQGVPAAVHIPAAVSVHRSSGVQGPACATTPLDAAPQRLPASKVSQQRMAPVICNAAAAEAPPAPAGDGVGERQDLRNIAIIAHVDHGKTTLVDKLLLQSKVFRDNQATSDRMMDNNDLERERGITILAKNTAIRYKDIKINIIDTPGHADFGGEVERVLNMCDGVLLLVDSVEGPMPQTRFVLRKSLALNKKVVVVVNKIDREAARPDWVIDRTFELFMDLGASDEQCDFPVVYASGFSGISGHDLKNMAPDMDPLFQTIVKEIQPPVVKQDAPLQMLVASVEYDNFLGRIAIGRVMNGTIKKGQQVAVCSVVEGEGAKTRMSKVVELYAYDQFNKVSMEEVPSGDIVAVSGIQDVKIGETICAKEAPVALDTIKVEEPTVSMVFMINTSPFAGKEGKFVTTRNLKDRLDKELERNLALRVEAGESADSFVVSGRGMMHLGILIENMRREGFEFEIGPPKVILQDGPDGKKYEPYEEAYVEVPEQYVGAVVELFAQRRGEMQDMSPPSEGGTTTLKFRIATRGLVGLRNNLLTSTRGLGQLNTLFLEYGPQAGTILMREQGSIVAHETGQVTAYALESAQDKGTMFIRPGDQVYEGQCVGQHVKAGDMKINVCKTKALTNMRAAGSDKKAGLNEPRNLSLDDALEYINEDEMVEVTPKSVRIRKDPAYSKKGKKGQ</sequence>
<gene>
    <name evidence="3" type="ORF">DUNSADRAFT_4415</name>
</gene>